<dbReference type="CDD" id="cd07251">
    <property type="entry name" value="VOC_like"/>
    <property type="match status" value="1"/>
</dbReference>
<dbReference type="PANTHER" id="PTHR36503:SF1">
    <property type="entry name" value="BLR2520 PROTEIN"/>
    <property type="match status" value="1"/>
</dbReference>
<comment type="caution">
    <text evidence="2">The sequence shown here is derived from an EMBL/GenBank/DDBJ whole genome shotgun (WGS) entry which is preliminary data.</text>
</comment>
<gene>
    <name evidence="2" type="ORF">ABID16_001156</name>
</gene>
<feature type="domain" description="VOC" evidence="1">
    <location>
        <begin position="6"/>
        <end position="128"/>
    </location>
</feature>
<proteinExistence type="predicted"/>
<sequence length="143" mass="15594">MSIDPRISIITLGVEDVRRSTEFYERLGWTKSSASQDAITFIQLKGTVLALFLRASLAEDAHVENTPKGFSGVTLAHNVSSETGVDAVYKFALSCGATPVKPPEKVFWGGYSGYFADPDGHLWEVAYNPFVQQDASGHLVLPE</sequence>
<reference evidence="2 3" key="1">
    <citation type="submission" date="2024-06" db="EMBL/GenBank/DDBJ databases">
        <title>Genomic Encyclopedia of Type Strains, Phase IV (KMG-IV): sequencing the most valuable type-strain genomes for metagenomic binning, comparative biology and taxonomic classification.</title>
        <authorList>
            <person name="Goeker M."/>
        </authorList>
    </citation>
    <scope>NUCLEOTIDE SEQUENCE [LARGE SCALE GENOMIC DNA]</scope>
    <source>
        <strain evidence="2 3">DSM 29780</strain>
    </source>
</reference>
<accession>A0ABV2IXL8</accession>
<keyword evidence="3" id="KW-1185">Reference proteome</keyword>
<dbReference type="InterPro" id="IPR037523">
    <property type="entry name" value="VOC_core"/>
</dbReference>
<dbReference type="Proteomes" id="UP001549047">
    <property type="component" value="Unassembled WGS sequence"/>
</dbReference>
<protein>
    <submittedName>
        <fullName evidence="2">Lactoylglutathione lyase</fullName>
    </submittedName>
</protein>
<evidence type="ECO:0000259" key="1">
    <source>
        <dbReference type="PROSITE" id="PS51819"/>
    </source>
</evidence>
<organism evidence="2 3">
    <name type="scientific">Rhizobium aquaticum</name>
    <dbReference type="NCBI Taxonomy" id="1549636"/>
    <lineage>
        <taxon>Bacteria</taxon>
        <taxon>Pseudomonadati</taxon>
        <taxon>Pseudomonadota</taxon>
        <taxon>Alphaproteobacteria</taxon>
        <taxon>Hyphomicrobiales</taxon>
        <taxon>Rhizobiaceae</taxon>
        <taxon>Rhizobium/Agrobacterium group</taxon>
        <taxon>Rhizobium</taxon>
    </lineage>
</organism>
<dbReference type="EMBL" id="JBEPMB010000001">
    <property type="protein sequence ID" value="MET3612851.1"/>
    <property type="molecule type" value="Genomic_DNA"/>
</dbReference>
<keyword evidence="2" id="KW-0456">Lyase</keyword>
<dbReference type="Gene3D" id="3.10.180.10">
    <property type="entry name" value="2,3-Dihydroxybiphenyl 1,2-Dioxygenase, domain 1"/>
    <property type="match status" value="1"/>
</dbReference>
<name>A0ABV2IXL8_9HYPH</name>
<dbReference type="PROSITE" id="PS51819">
    <property type="entry name" value="VOC"/>
    <property type="match status" value="1"/>
</dbReference>
<dbReference type="GO" id="GO:0016829">
    <property type="term" value="F:lyase activity"/>
    <property type="evidence" value="ECO:0007669"/>
    <property type="project" value="UniProtKB-KW"/>
</dbReference>
<evidence type="ECO:0000313" key="3">
    <source>
        <dbReference type="Proteomes" id="UP001549047"/>
    </source>
</evidence>
<dbReference type="SUPFAM" id="SSF54593">
    <property type="entry name" value="Glyoxalase/Bleomycin resistance protein/Dihydroxybiphenyl dioxygenase"/>
    <property type="match status" value="1"/>
</dbReference>
<dbReference type="Pfam" id="PF00903">
    <property type="entry name" value="Glyoxalase"/>
    <property type="match status" value="1"/>
</dbReference>
<dbReference type="InterPro" id="IPR029068">
    <property type="entry name" value="Glyas_Bleomycin-R_OHBP_Dase"/>
</dbReference>
<evidence type="ECO:0000313" key="2">
    <source>
        <dbReference type="EMBL" id="MET3612851.1"/>
    </source>
</evidence>
<dbReference type="PANTHER" id="PTHR36503">
    <property type="entry name" value="BLR2520 PROTEIN"/>
    <property type="match status" value="1"/>
</dbReference>
<dbReference type="RefSeq" id="WP_354555385.1">
    <property type="nucleotide sequence ID" value="NZ_JBEPMB010000001.1"/>
</dbReference>
<dbReference type="InterPro" id="IPR004360">
    <property type="entry name" value="Glyas_Fos-R_dOase_dom"/>
</dbReference>